<gene>
    <name evidence="2" type="ORF">A3J43_04275</name>
</gene>
<name>A0A1F7UHQ4_9BACT</name>
<dbReference type="Proteomes" id="UP000176604">
    <property type="component" value="Unassembled WGS sequence"/>
</dbReference>
<accession>A0A1F7UHQ4</accession>
<evidence type="ECO:0000259" key="1">
    <source>
        <dbReference type="Pfam" id="PF26593"/>
    </source>
</evidence>
<dbReference type="InterPro" id="IPR058596">
    <property type="entry name" value="TraC-like_dom"/>
</dbReference>
<comment type="caution">
    <text evidence="2">The sequence shown here is derived from an EMBL/GenBank/DDBJ whole genome shotgun (WGS) entry which is preliminary data.</text>
</comment>
<dbReference type="EMBL" id="MGEF01000051">
    <property type="protein sequence ID" value="OGL77792.1"/>
    <property type="molecule type" value="Genomic_DNA"/>
</dbReference>
<dbReference type="Pfam" id="PF26593">
    <property type="entry name" value="TraC-like"/>
    <property type="match status" value="1"/>
</dbReference>
<proteinExistence type="predicted"/>
<reference evidence="2 3" key="1">
    <citation type="journal article" date="2016" name="Nat. Commun.">
        <title>Thousands of microbial genomes shed light on interconnected biogeochemical processes in an aquifer system.</title>
        <authorList>
            <person name="Anantharaman K."/>
            <person name="Brown C.T."/>
            <person name="Hug L.A."/>
            <person name="Sharon I."/>
            <person name="Castelle C.J."/>
            <person name="Probst A.J."/>
            <person name="Thomas B.C."/>
            <person name="Singh A."/>
            <person name="Wilkins M.J."/>
            <person name="Karaoz U."/>
            <person name="Brodie E.L."/>
            <person name="Williams K.H."/>
            <person name="Hubbard S.S."/>
            <person name="Banfield J.F."/>
        </authorList>
    </citation>
    <scope>NUCLEOTIDE SEQUENCE [LARGE SCALE GENOMIC DNA]</scope>
</reference>
<dbReference type="STRING" id="1802397.A3J43_04275"/>
<sequence>MTPQEQEMKSVRKPPRLPSTQRYLPIAEIRDDTVVLKDGSVRAVLLVSSVNFALKSSEEQTATVQGYISFLNSLDFPLQIVIQSRRFIIDHYLADLAAREKTQMNDLLRIQMADYRQFIQELVSLGEIVSKRFYVAIPYSPVSDKNKSLLSRVSDTFALSRIVRLKEARFREYRLGLDKRVAHVRSGLVAMGIAAAELDTQSLIELFYATYNPDVAMTEKAPEVGKVEIEA</sequence>
<feature type="domain" description="TraC-like" evidence="1">
    <location>
        <begin position="31"/>
        <end position="209"/>
    </location>
</feature>
<evidence type="ECO:0000313" key="2">
    <source>
        <dbReference type="EMBL" id="OGL77792.1"/>
    </source>
</evidence>
<organism evidence="2 3">
    <name type="scientific">Candidatus Uhrbacteria bacterium RIFCSPHIGHO2_12_FULL_54_23</name>
    <dbReference type="NCBI Taxonomy" id="1802397"/>
    <lineage>
        <taxon>Bacteria</taxon>
        <taxon>Candidatus Uhriibacteriota</taxon>
    </lineage>
</organism>
<evidence type="ECO:0000313" key="3">
    <source>
        <dbReference type="Proteomes" id="UP000176604"/>
    </source>
</evidence>
<protein>
    <recommendedName>
        <fullName evidence="1">TraC-like domain-containing protein</fullName>
    </recommendedName>
</protein>
<dbReference type="AlphaFoldDB" id="A0A1F7UHQ4"/>